<feature type="coiled-coil region" evidence="9">
    <location>
        <begin position="1204"/>
        <end position="1245"/>
    </location>
</feature>
<feature type="coiled-coil region" evidence="9">
    <location>
        <begin position="761"/>
        <end position="820"/>
    </location>
</feature>
<dbReference type="Gene3D" id="2.130.10.10">
    <property type="entry name" value="YVTN repeat-like/Quinoprotein amine dehydrogenase"/>
    <property type="match status" value="2"/>
</dbReference>
<evidence type="ECO:0000256" key="9">
    <source>
        <dbReference type="SAM" id="Coils"/>
    </source>
</evidence>
<dbReference type="FunCoup" id="A0A194QP16">
    <property type="interactions" value="7"/>
</dbReference>
<protein>
    <submittedName>
        <fullName evidence="10">WD repeat-containing protein 96</fullName>
    </submittedName>
</protein>
<dbReference type="PANTHER" id="PTHR14885:SF1">
    <property type="entry name" value="CILIA- AND FLAGELLA-ASSOCIATED PROTEIN 43"/>
    <property type="match status" value="1"/>
</dbReference>
<dbReference type="GO" id="GO:0005930">
    <property type="term" value="C:axoneme"/>
    <property type="evidence" value="ECO:0007669"/>
    <property type="project" value="TreeGrafter"/>
</dbReference>
<keyword evidence="8" id="KW-0966">Cell projection</keyword>
<dbReference type="EMBL" id="KQ461191">
    <property type="protein sequence ID" value="KPJ07094.1"/>
    <property type="molecule type" value="Genomic_DNA"/>
</dbReference>
<evidence type="ECO:0000256" key="7">
    <source>
        <dbReference type="ARBA" id="ARBA00023212"/>
    </source>
</evidence>
<evidence type="ECO:0000256" key="8">
    <source>
        <dbReference type="ARBA" id="ARBA00023273"/>
    </source>
</evidence>
<evidence type="ECO:0000256" key="5">
    <source>
        <dbReference type="ARBA" id="ARBA00022737"/>
    </source>
</evidence>
<evidence type="ECO:0000313" key="10">
    <source>
        <dbReference type="EMBL" id="KPJ07094.1"/>
    </source>
</evidence>
<proteinExistence type="predicted"/>
<dbReference type="STRING" id="76193.A0A194QP16"/>
<dbReference type="Proteomes" id="UP000053240">
    <property type="component" value="Unassembled WGS sequence"/>
</dbReference>
<keyword evidence="4" id="KW-0853">WD repeat</keyword>
<keyword evidence="3" id="KW-0963">Cytoplasm</keyword>
<organism evidence="10 11">
    <name type="scientific">Papilio machaon</name>
    <name type="common">Old World swallowtail butterfly</name>
    <dbReference type="NCBI Taxonomy" id="76193"/>
    <lineage>
        <taxon>Eukaryota</taxon>
        <taxon>Metazoa</taxon>
        <taxon>Ecdysozoa</taxon>
        <taxon>Arthropoda</taxon>
        <taxon>Hexapoda</taxon>
        <taxon>Insecta</taxon>
        <taxon>Pterygota</taxon>
        <taxon>Neoptera</taxon>
        <taxon>Endopterygota</taxon>
        <taxon>Lepidoptera</taxon>
        <taxon>Glossata</taxon>
        <taxon>Ditrysia</taxon>
        <taxon>Papilionoidea</taxon>
        <taxon>Papilionidae</taxon>
        <taxon>Papilioninae</taxon>
        <taxon>Papilio</taxon>
    </lineage>
</organism>
<keyword evidence="6 9" id="KW-0175">Coiled coil</keyword>
<dbReference type="PANTHER" id="PTHR14885">
    <property type="entry name" value="CILIA- AND FLAGELLA-ASSOCIATED PROTEIN 43-RELATED"/>
    <property type="match status" value="1"/>
</dbReference>
<dbReference type="SUPFAM" id="SSF101908">
    <property type="entry name" value="Putative isomerase YbhE"/>
    <property type="match status" value="1"/>
</dbReference>
<feature type="coiled-coil region" evidence="9">
    <location>
        <begin position="1536"/>
        <end position="1577"/>
    </location>
</feature>
<dbReference type="Pfam" id="PF25828">
    <property type="entry name" value="CC_Cfap43"/>
    <property type="match status" value="1"/>
</dbReference>
<accession>A0A194QP16</accession>
<gene>
    <name evidence="10" type="ORF">RR48_07941</name>
</gene>
<evidence type="ECO:0000256" key="1">
    <source>
        <dbReference type="ARBA" id="ARBA00004138"/>
    </source>
</evidence>
<comment type="subcellular location">
    <subcellularLocation>
        <location evidence="1">Cell projection</location>
        <location evidence="1">Cilium</location>
    </subcellularLocation>
    <subcellularLocation>
        <location evidence="2">Cytoplasm</location>
        <location evidence="2">Cytoskeleton</location>
    </subcellularLocation>
</comment>
<evidence type="ECO:0000256" key="4">
    <source>
        <dbReference type="ARBA" id="ARBA00022574"/>
    </source>
</evidence>
<evidence type="ECO:0000256" key="3">
    <source>
        <dbReference type="ARBA" id="ARBA00022490"/>
    </source>
</evidence>
<dbReference type="GO" id="GO:0003341">
    <property type="term" value="P:cilium movement"/>
    <property type="evidence" value="ECO:0007669"/>
    <property type="project" value="UniProtKB-ARBA"/>
</dbReference>
<sequence length="1646" mass="188923">MDTASEENLAQRINNTKVRYSKANSKYNLGSAGRSGADPGGRKPIAVWVIPQRLDFITFIGKQVLAIAHDIYIIFYNFKTKSEIVYTANNHINGDGVDIIAGHRSNIFVFAEKVNNPRIFVLSYPRFNQLALLKDLDVNRYKSLCMMEGDLIATFSGFPNYLLTMWNWRTQQRLVALPTGVIRRKQIYMFVSKLYTIMYTSTSRLFSVPLWASHTHMLVCECWGEGLIVWEVAQCYRRCLVLRRAKEEVVGWEISEPPLIDVCWTSDGQLYAIDKDANLYIVLSDGIGMVTHLEWSENLTGSDKPSVCSFGNGVLIYGPDQRLRLLKKSESKWKVSWTYVTSESVVRLVSNTSSDMAAMWTQSGRLYHITETDDKIEVVLHVYRQRNIIKIQLIAPDNKHLATMNETGEICIYEILTGNLILRKSVTGNDVSFQASPVDPLLIMFGELGVNYGMGLFTFTPEAGLERVGSMCLTHQIVSQIVFSPTGRHVTAVASSAGHIFVFQLSEQYKLTLVRYTELGRGLADSFLMKVGDSMRSFNLVLFSDKYAIGERIMCINADNGKDNKFAGKMQGPYAQLLPLAQAGCALAVPHLTNQLHVLRLSGEKGVTVSVKMGPVFESGHDLKHCRGYINSAALITFSYDGTVILRKPEAPVEYESKIIVSHRYESGVQQAVVDTNLEYLAHLSGNGTVAVAMLNVPARLSAPTLFIDYHPIELFTEPPAIEIFKDDEKINIFDEFEKNYLDIQEEKRVHTEAMDYRRAREDVVRALQAVQERAVALLEENLQAPPLHRLPISEFNLHAENKKERLKQAEKEREEIRLQTEARIRAQDKVTAWIKSQCWDSMATPRVKIFAVFSHYYVENYAVLPNQREQWPELQVVEALRALEMESDHEVFRPWEEPATPTLEITSTQIRESLGSMRSMAHSVESQAVAAVAAESSGSGSAEGQPYALSGTNTHLFVTVPAAMLPQTLAYSFLHMDMLQHLALLNAQNLRLWFNHQFDDLMGLKKREVGLVQERNSRLRFIIQELNTLSDLRGSFHHLTIQITDPEWRQEEQPHRLIKVDPEECSIPPYVSPSQIFIPPPPPGPPDDFRERALIEMMDGVLEKLWHEEIKKPIPKPQCMLDKDPEHFNEDDLRLVFEYEAKVAFREEERDKYRKMLHAEYAKLSQLLNEGIVKFNHKVKEMWLTRLRIDSAIGQENLNLMRLRRTNLDRIELAEEIEDMRRDIARYESEIEMLQGESQQISVQSEECTAAHEALVQKDRLFDKTFKNHFADLSPIIVEQCYKFYKKRPKWQNRAGMSASVLQELAAAVLAATRPPLLPPDALDFLRALEQLDLVSNMPPVMDENLWTNMCKLRRAKIENEMRIRAAVHEMALVDSTAMTWGKAVQARRAALTALHERIVQHRHKAELLSRNKTIQLVLPAGQVEVVTTGHMEDFDDAALILREDIERINEVILKVGEMKLNMMRRQMEYRKGILAKEWEHAQMKMKLRHMEQELYSYQRLKIPKELQLYLKNKELGCTDEQQYVRMERDMEASRRALDRNLTELIRKHEEMELKCTALTADIDKLNQIIAKLNLRVSEKRLSEDPLQPIRVRKIFKMRMETLVARSQLVREVQAQHTELVLLQTELELLRLRTYPTLATFRTIP</sequence>
<evidence type="ECO:0000256" key="6">
    <source>
        <dbReference type="ARBA" id="ARBA00023054"/>
    </source>
</evidence>
<dbReference type="InParanoid" id="A0A194QP16"/>
<keyword evidence="7" id="KW-0206">Cytoskeleton</keyword>
<name>A0A194QP16_PAPMA</name>
<keyword evidence="5" id="KW-0677">Repeat</keyword>
<dbReference type="InterPro" id="IPR015943">
    <property type="entry name" value="WD40/YVTN_repeat-like_dom_sf"/>
</dbReference>
<dbReference type="GO" id="GO:0060271">
    <property type="term" value="P:cilium assembly"/>
    <property type="evidence" value="ECO:0007669"/>
    <property type="project" value="TreeGrafter"/>
</dbReference>
<reference evidence="10 11" key="1">
    <citation type="journal article" date="2015" name="Nat. Commun.">
        <title>Outbred genome sequencing and CRISPR/Cas9 gene editing in butterflies.</title>
        <authorList>
            <person name="Li X."/>
            <person name="Fan D."/>
            <person name="Zhang W."/>
            <person name="Liu G."/>
            <person name="Zhang L."/>
            <person name="Zhao L."/>
            <person name="Fang X."/>
            <person name="Chen L."/>
            <person name="Dong Y."/>
            <person name="Chen Y."/>
            <person name="Ding Y."/>
            <person name="Zhao R."/>
            <person name="Feng M."/>
            <person name="Zhu Y."/>
            <person name="Feng Y."/>
            <person name="Jiang X."/>
            <person name="Zhu D."/>
            <person name="Xiang H."/>
            <person name="Feng X."/>
            <person name="Li S."/>
            <person name="Wang J."/>
            <person name="Zhang G."/>
            <person name="Kronforst M.R."/>
            <person name="Wang W."/>
        </authorList>
    </citation>
    <scope>NUCLEOTIDE SEQUENCE [LARGE SCALE GENOMIC DNA]</scope>
    <source>
        <strain evidence="10">Ya'a_city_454_Pm</strain>
        <tissue evidence="10">Whole body</tissue>
    </source>
</reference>
<evidence type="ECO:0000256" key="2">
    <source>
        <dbReference type="ARBA" id="ARBA00004245"/>
    </source>
</evidence>
<evidence type="ECO:0000313" key="11">
    <source>
        <dbReference type="Proteomes" id="UP000053240"/>
    </source>
</evidence>
<keyword evidence="11" id="KW-1185">Reference proteome</keyword>